<keyword evidence="7" id="KW-0472">Membrane</keyword>
<dbReference type="GO" id="GO:0016887">
    <property type="term" value="F:ATP hydrolysis activity"/>
    <property type="evidence" value="ECO:0007669"/>
    <property type="project" value="InterPro"/>
</dbReference>
<dbReference type="RefSeq" id="WP_085834790.1">
    <property type="nucleotide sequence ID" value="NZ_FWFS01000001.1"/>
</dbReference>
<dbReference type="SUPFAM" id="SSF52540">
    <property type="entry name" value="P-loop containing nucleoside triphosphate hydrolases"/>
    <property type="match status" value="1"/>
</dbReference>
<dbReference type="InterPro" id="IPR050093">
    <property type="entry name" value="ABC_SmlMolc_Importer"/>
</dbReference>
<dbReference type="InterPro" id="IPR017871">
    <property type="entry name" value="ABC_transporter-like_CS"/>
</dbReference>
<dbReference type="AlphaFoldDB" id="A0A1Y5RAC1"/>
<evidence type="ECO:0000256" key="6">
    <source>
        <dbReference type="ARBA" id="ARBA00022967"/>
    </source>
</evidence>
<evidence type="ECO:0000256" key="4">
    <source>
        <dbReference type="ARBA" id="ARBA00022741"/>
    </source>
</evidence>
<protein>
    <submittedName>
        <fullName evidence="9">Thiamine import ATP-binding protein ThiQ</fullName>
        <ecNumber evidence="9">3.6.3.-</ecNumber>
    </submittedName>
</protein>
<evidence type="ECO:0000256" key="7">
    <source>
        <dbReference type="ARBA" id="ARBA00023136"/>
    </source>
</evidence>
<dbReference type="EC" id="3.6.3.-" evidence="9"/>
<dbReference type="OrthoDB" id="9802264at2"/>
<feature type="domain" description="ABC transporter" evidence="8">
    <location>
        <begin position="2"/>
        <end position="229"/>
    </location>
</feature>
<name>A0A1Y5RAC1_9RHOB</name>
<dbReference type="PROSITE" id="PS00211">
    <property type="entry name" value="ABC_TRANSPORTER_1"/>
    <property type="match status" value="1"/>
</dbReference>
<evidence type="ECO:0000259" key="8">
    <source>
        <dbReference type="PROSITE" id="PS50893"/>
    </source>
</evidence>
<dbReference type="PANTHER" id="PTHR42781">
    <property type="entry name" value="SPERMIDINE/PUTRESCINE IMPORT ATP-BINDING PROTEIN POTA"/>
    <property type="match status" value="1"/>
</dbReference>
<keyword evidence="5 9" id="KW-0067">ATP-binding</keyword>
<evidence type="ECO:0000313" key="10">
    <source>
        <dbReference type="Proteomes" id="UP000193862"/>
    </source>
</evidence>
<dbReference type="InterPro" id="IPR027417">
    <property type="entry name" value="P-loop_NTPase"/>
</dbReference>
<dbReference type="GO" id="GO:0005524">
    <property type="term" value="F:ATP binding"/>
    <property type="evidence" value="ECO:0007669"/>
    <property type="project" value="UniProtKB-KW"/>
</dbReference>
<accession>A0A1Y5RAC1</accession>
<gene>
    <name evidence="9" type="primary">thiQ</name>
    <name evidence="9" type="ORF">AQS8620_00012</name>
</gene>
<keyword evidence="10" id="KW-1185">Reference proteome</keyword>
<proteinExistence type="predicted"/>
<dbReference type="SMART" id="SM00382">
    <property type="entry name" value="AAA"/>
    <property type="match status" value="1"/>
</dbReference>
<evidence type="ECO:0000256" key="1">
    <source>
        <dbReference type="ARBA" id="ARBA00022448"/>
    </source>
</evidence>
<dbReference type="Pfam" id="PF00005">
    <property type="entry name" value="ABC_tran"/>
    <property type="match status" value="1"/>
</dbReference>
<dbReference type="InterPro" id="IPR003439">
    <property type="entry name" value="ABC_transporter-like_ATP-bd"/>
</dbReference>
<dbReference type="InterPro" id="IPR003593">
    <property type="entry name" value="AAA+_ATPase"/>
</dbReference>
<sequence>MLTLEDLVIAQGDFRLGADFSVPRGARVAVVGPSGAGKSTLLGAIAGYLRTSGRVLWQGEDLGARAPAQRPVAMVFQDNNLFPHMTAAQNVGLGITPSLRLKDEDAARVTSALARVGLAGMGARKPAALSGGQQSRVAIARLLVQVKPLILLDEPFAALGPALRHEMLDLVGDVAADLGATVLMVTHTIGDAERFAEQLVWVENGVAQAPAATRALLADPPQGLRDYIGAST</sequence>
<reference evidence="9 10" key="1">
    <citation type="submission" date="2017-03" db="EMBL/GenBank/DDBJ databases">
        <authorList>
            <person name="Afonso C.L."/>
            <person name="Miller P.J."/>
            <person name="Scott M.A."/>
            <person name="Spackman E."/>
            <person name="Goraichik I."/>
            <person name="Dimitrov K.M."/>
            <person name="Suarez D.L."/>
            <person name="Swayne D.E."/>
        </authorList>
    </citation>
    <scope>NUCLEOTIDE SEQUENCE [LARGE SCALE GENOMIC DNA]</scope>
    <source>
        <strain evidence="9 10">CECT 8620</strain>
    </source>
</reference>
<keyword evidence="6" id="KW-1278">Translocase</keyword>
<keyword evidence="9" id="KW-0378">Hydrolase</keyword>
<dbReference type="Gene3D" id="3.40.50.300">
    <property type="entry name" value="P-loop containing nucleotide triphosphate hydrolases"/>
    <property type="match status" value="1"/>
</dbReference>
<dbReference type="PANTHER" id="PTHR42781:SF1">
    <property type="entry name" value="THIAMINE IMPORT ATP-BINDING PROTEIN THIQ"/>
    <property type="match status" value="1"/>
</dbReference>
<keyword evidence="2" id="KW-1003">Cell membrane</keyword>
<keyword evidence="1" id="KW-0813">Transport</keyword>
<dbReference type="Proteomes" id="UP000193862">
    <property type="component" value="Unassembled WGS sequence"/>
</dbReference>
<dbReference type="PROSITE" id="PS50893">
    <property type="entry name" value="ABC_TRANSPORTER_2"/>
    <property type="match status" value="1"/>
</dbReference>
<evidence type="ECO:0000313" key="9">
    <source>
        <dbReference type="EMBL" id="SLN09995.1"/>
    </source>
</evidence>
<evidence type="ECO:0000256" key="5">
    <source>
        <dbReference type="ARBA" id="ARBA00022840"/>
    </source>
</evidence>
<organism evidence="9 10">
    <name type="scientific">Aquimixticola soesokkakensis</name>
    <dbReference type="NCBI Taxonomy" id="1519096"/>
    <lineage>
        <taxon>Bacteria</taxon>
        <taxon>Pseudomonadati</taxon>
        <taxon>Pseudomonadota</taxon>
        <taxon>Alphaproteobacteria</taxon>
        <taxon>Rhodobacterales</taxon>
        <taxon>Paracoccaceae</taxon>
        <taxon>Aquimixticola</taxon>
    </lineage>
</organism>
<evidence type="ECO:0000256" key="3">
    <source>
        <dbReference type="ARBA" id="ARBA00022519"/>
    </source>
</evidence>
<dbReference type="EMBL" id="FWFS01000001">
    <property type="protein sequence ID" value="SLN09995.1"/>
    <property type="molecule type" value="Genomic_DNA"/>
</dbReference>
<keyword evidence="3" id="KW-0997">Cell inner membrane</keyword>
<evidence type="ECO:0000256" key="2">
    <source>
        <dbReference type="ARBA" id="ARBA00022475"/>
    </source>
</evidence>
<keyword evidence="4" id="KW-0547">Nucleotide-binding</keyword>